<protein>
    <submittedName>
        <fullName evidence="1">Uncharacterized protein</fullName>
    </submittedName>
</protein>
<dbReference type="EMBL" id="LXER01000017">
    <property type="protein sequence ID" value="OAT32034.1"/>
    <property type="molecule type" value="Genomic_DNA"/>
</dbReference>
<name>A0A1B7IQL6_9ENTR</name>
<accession>A0A1B7IQL6</accession>
<dbReference type="RefSeq" id="WP_064558996.1">
    <property type="nucleotide sequence ID" value="NZ_LXER01000017.1"/>
</dbReference>
<proteinExistence type="predicted"/>
<sequence length="67" mass="7577">MNINLTCSYFTTRQSAHAGKMKIIAEDVQLDQANNPAEILLQMDQKEIIEFMEAQGYMVIAKQEKAA</sequence>
<comment type="caution">
    <text evidence="1">The sequence shown here is derived from an EMBL/GenBank/DDBJ whole genome shotgun (WGS) entry which is preliminary data.</text>
</comment>
<dbReference type="PATRIC" id="fig|1354251.4.peg.1988"/>
<keyword evidence="2" id="KW-1185">Reference proteome</keyword>
<dbReference type="AlphaFoldDB" id="A0A1B7IQL6"/>
<organism evidence="1 2">
    <name type="scientific">Buttiauxella brennerae ATCC 51605</name>
    <dbReference type="NCBI Taxonomy" id="1354251"/>
    <lineage>
        <taxon>Bacteria</taxon>
        <taxon>Pseudomonadati</taxon>
        <taxon>Pseudomonadota</taxon>
        <taxon>Gammaproteobacteria</taxon>
        <taxon>Enterobacterales</taxon>
        <taxon>Enterobacteriaceae</taxon>
        <taxon>Buttiauxella</taxon>
    </lineage>
</organism>
<evidence type="ECO:0000313" key="1">
    <source>
        <dbReference type="EMBL" id="OAT32034.1"/>
    </source>
</evidence>
<evidence type="ECO:0000313" key="2">
    <source>
        <dbReference type="Proteomes" id="UP000078410"/>
    </source>
</evidence>
<gene>
    <name evidence="1" type="ORF">M975_1926</name>
</gene>
<dbReference type="OrthoDB" id="6505414at2"/>
<dbReference type="Proteomes" id="UP000078410">
    <property type="component" value="Unassembled WGS sequence"/>
</dbReference>
<reference evidence="1 2" key="1">
    <citation type="submission" date="2016-04" db="EMBL/GenBank/DDBJ databases">
        <title>ATOL: Assembling a taxonomically balanced genome-scale reconstruction of the evolutionary history of the Enterobacteriaceae.</title>
        <authorList>
            <person name="Plunkett G.III."/>
            <person name="Neeno-Eckwall E.C."/>
            <person name="Glasner J.D."/>
            <person name="Perna N.T."/>
        </authorList>
    </citation>
    <scope>NUCLEOTIDE SEQUENCE [LARGE SCALE GENOMIC DNA]</scope>
    <source>
        <strain evidence="1 2">ATCC 51605</strain>
    </source>
</reference>